<proteinExistence type="predicted"/>
<dbReference type="EMBL" id="CCYD01000322">
    <property type="protein sequence ID" value="CEG38860.1"/>
    <property type="molecule type" value="Genomic_DNA"/>
</dbReference>
<dbReference type="RefSeq" id="XP_024575229.1">
    <property type="nucleotide sequence ID" value="XM_024724342.1"/>
</dbReference>
<dbReference type="Proteomes" id="UP000054928">
    <property type="component" value="Unassembled WGS sequence"/>
</dbReference>
<dbReference type="GeneID" id="36403964"/>
<accession>A0A0P1AD96</accession>
<name>A0A0P1AD96_PLAHL</name>
<sequence>MLTLLVENVLRIATFPLLQARYDPTLPQITSGVYARFTLREDPYYRSVI</sequence>
<reference evidence="2" key="1">
    <citation type="submission" date="2014-09" db="EMBL/GenBank/DDBJ databases">
        <authorList>
            <person name="Sharma Rahul"/>
            <person name="Thines Marco"/>
        </authorList>
    </citation>
    <scope>NUCLEOTIDE SEQUENCE [LARGE SCALE GENOMIC DNA]</scope>
</reference>
<protein>
    <submittedName>
        <fullName evidence="1">Uncharacterized protein</fullName>
    </submittedName>
</protein>
<evidence type="ECO:0000313" key="1">
    <source>
        <dbReference type="EMBL" id="CEG38860.1"/>
    </source>
</evidence>
<dbReference type="AlphaFoldDB" id="A0A0P1AD96"/>
<evidence type="ECO:0000313" key="2">
    <source>
        <dbReference type="Proteomes" id="UP000054928"/>
    </source>
</evidence>
<keyword evidence="2" id="KW-1185">Reference proteome</keyword>
<organism evidence="1 2">
    <name type="scientific">Plasmopara halstedii</name>
    <name type="common">Downy mildew of sunflower</name>
    <dbReference type="NCBI Taxonomy" id="4781"/>
    <lineage>
        <taxon>Eukaryota</taxon>
        <taxon>Sar</taxon>
        <taxon>Stramenopiles</taxon>
        <taxon>Oomycota</taxon>
        <taxon>Peronosporomycetes</taxon>
        <taxon>Peronosporales</taxon>
        <taxon>Peronosporaceae</taxon>
        <taxon>Plasmopara</taxon>
    </lineage>
</organism>